<sequence length="87" mass="9645">MHGLRPGDHGGRQDGLHVEVAVFGRRGANAHAFIRQMDMQRVPVRLGIDRDGADAHLPAGAYQPYRDLPAVGDEYLRKQGPIPPRLR</sequence>
<evidence type="ECO:0000313" key="1">
    <source>
        <dbReference type="EMBL" id="MPN41915.1"/>
    </source>
</evidence>
<comment type="caution">
    <text evidence="1">The sequence shown here is derived from an EMBL/GenBank/DDBJ whole genome shotgun (WGS) entry which is preliminary data.</text>
</comment>
<protein>
    <submittedName>
        <fullName evidence="1">Uncharacterized protein</fullName>
    </submittedName>
</protein>
<proteinExistence type="predicted"/>
<dbReference type="EMBL" id="VSSQ01099268">
    <property type="protein sequence ID" value="MPN41915.1"/>
    <property type="molecule type" value="Genomic_DNA"/>
</dbReference>
<dbReference type="AlphaFoldDB" id="A0A645HS90"/>
<reference evidence="1" key="1">
    <citation type="submission" date="2019-08" db="EMBL/GenBank/DDBJ databases">
        <authorList>
            <person name="Kucharzyk K."/>
            <person name="Murdoch R.W."/>
            <person name="Higgins S."/>
            <person name="Loffler F."/>
        </authorList>
    </citation>
    <scope>NUCLEOTIDE SEQUENCE</scope>
</reference>
<gene>
    <name evidence="1" type="ORF">SDC9_189470</name>
</gene>
<accession>A0A645HS90</accession>
<organism evidence="1">
    <name type="scientific">bioreactor metagenome</name>
    <dbReference type="NCBI Taxonomy" id="1076179"/>
    <lineage>
        <taxon>unclassified sequences</taxon>
        <taxon>metagenomes</taxon>
        <taxon>ecological metagenomes</taxon>
    </lineage>
</organism>
<name>A0A645HS90_9ZZZZ</name>